<dbReference type="InterPro" id="IPR013785">
    <property type="entry name" value="Aldolase_TIM"/>
</dbReference>
<dbReference type="SFLD" id="SFLDS00029">
    <property type="entry name" value="Radical_SAM"/>
    <property type="match status" value="1"/>
</dbReference>
<comment type="cofactor">
    <cofactor evidence="1">
        <name>[4Fe-4S] cluster</name>
        <dbReference type="ChEBI" id="CHEBI:49883"/>
    </cofactor>
</comment>
<dbReference type="SUPFAM" id="SSF102114">
    <property type="entry name" value="Radical SAM enzymes"/>
    <property type="match status" value="1"/>
</dbReference>
<reference evidence="7 8" key="1">
    <citation type="submission" date="2021-06" db="EMBL/GenBank/DDBJ databases">
        <title>Complete genome of Haloferula helveola possessing various polysaccharide degrading enzymes.</title>
        <authorList>
            <person name="Takami H."/>
            <person name="Huang C."/>
            <person name="Hamasaki K."/>
        </authorList>
    </citation>
    <scope>NUCLEOTIDE SEQUENCE [LARGE SCALE GENOMIC DNA]</scope>
    <source>
        <strain evidence="7 8">CN-1</strain>
    </source>
</reference>
<evidence type="ECO:0000259" key="6">
    <source>
        <dbReference type="Pfam" id="PF04055"/>
    </source>
</evidence>
<evidence type="ECO:0000256" key="1">
    <source>
        <dbReference type="ARBA" id="ARBA00001966"/>
    </source>
</evidence>
<evidence type="ECO:0000313" key="7">
    <source>
        <dbReference type="EMBL" id="BCX46910.1"/>
    </source>
</evidence>
<keyword evidence="2" id="KW-0949">S-adenosyl-L-methionine</keyword>
<keyword evidence="3" id="KW-0479">Metal-binding</keyword>
<evidence type="ECO:0000256" key="4">
    <source>
        <dbReference type="ARBA" id="ARBA00023004"/>
    </source>
</evidence>
<name>A0ABM7RIQ9_9BACT</name>
<evidence type="ECO:0000256" key="5">
    <source>
        <dbReference type="ARBA" id="ARBA00023014"/>
    </source>
</evidence>
<protein>
    <submittedName>
        <fullName evidence="7">Radical SAM domain-containing protein</fullName>
    </submittedName>
</protein>
<keyword evidence="5" id="KW-0411">Iron-sulfur</keyword>
<sequence length="313" mass="34567">MWGSMSGSAILTTPEETSVLHTVTVTVNNACNLRCTHCYLQYQSDTNELLDPKTVTWLAASEFAHIAIVGKEPLANRRSAEFVSQAVEQFTRSGKSVSLITNGLNARLLGSETVQQLAWIDISVDGGIESFGRHGRGPLASLERAVDHFREKGCKKLRSLNTISAANIKDIPDILSLSDHLDFDLTIFAPYFRTASLRPQYAEMVAPSSYLKGFASINLEKRAGKVVILIGSKYFDAFNESRSDSIKAMLPLMQAGILKEIDGDPIDRGLMRVTFDDLVLKPLESLHTVGYQGSGRRVNRLQTAEETFARLRN</sequence>
<evidence type="ECO:0000313" key="8">
    <source>
        <dbReference type="Proteomes" id="UP001374893"/>
    </source>
</evidence>
<accession>A0ABM7RIQ9</accession>
<dbReference type="CDD" id="cd01335">
    <property type="entry name" value="Radical_SAM"/>
    <property type="match status" value="1"/>
</dbReference>
<organism evidence="7 8">
    <name type="scientific">Haloferula helveola</name>
    <dbReference type="NCBI Taxonomy" id="490095"/>
    <lineage>
        <taxon>Bacteria</taxon>
        <taxon>Pseudomonadati</taxon>
        <taxon>Verrucomicrobiota</taxon>
        <taxon>Verrucomicrobiia</taxon>
        <taxon>Verrucomicrobiales</taxon>
        <taxon>Verrucomicrobiaceae</taxon>
        <taxon>Haloferula</taxon>
    </lineage>
</organism>
<dbReference type="InterPro" id="IPR058240">
    <property type="entry name" value="rSAM_sf"/>
</dbReference>
<proteinExistence type="predicted"/>
<dbReference type="PANTHER" id="PTHR11228:SF7">
    <property type="entry name" value="PQQA PEPTIDE CYCLASE"/>
    <property type="match status" value="1"/>
</dbReference>
<dbReference type="PANTHER" id="PTHR11228">
    <property type="entry name" value="RADICAL SAM DOMAIN PROTEIN"/>
    <property type="match status" value="1"/>
</dbReference>
<keyword evidence="4" id="KW-0408">Iron</keyword>
<evidence type="ECO:0000256" key="2">
    <source>
        <dbReference type="ARBA" id="ARBA00022691"/>
    </source>
</evidence>
<dbReference type="Gene3D" id="3.20.20.70">
    <property type="entry name" value="Aldolase class I"/>
    <property type="match status" value="1"/>
</dbReference>
<gene>
    <name evidence="7" type="ORF">HAHE_08180</name>
</gene>
<evidence type="ECO:0000256" key="3">
    <source>
        <dbReference type="ARBA" id="ARBA00022723"/>
    </source>
</evidence>
<keyword evidence="8" id="KW-1185">Reference proteome</keyword>
<dbReference type="InterPro" id="IPR007197">
    <property type="entry name" value="rSAM"/>
</dbReference>
<feature type="domain" description="Radical SAM core" evidence="6">
    <location>
        <begin position="27"/>
        <end position="158"/>
    </location>
</feature>
<dbReference type="InterPro" id="IPR050377">
    <property type="entry name" value="Radical_SAM_PqqE_MftC-like"/>
</dbReference>
<dbReference type="Proteomes" id="UP001374893">
    <property type="component" value="Chromosome"/>
</dbReference>
<dbReference type="Pfam" id="PF04055">
    <property type="entry name" value="Radical_SAM"/>
    <property type="match status" value="1"/>
</dbReference>
<dbReference type="EMBL" id="AP024702">
    <property type="protein sequence ID" value="BCX46910.1"/>
    <property type="molecule type" value="Genomic_DNA"/>
</dbReference>